<gene>
    <name evidence="2" type="ORF">PBV87_15000</name>
</gene>
<proteinExistence type="predicted"/>
<dbReference type="EMBL" id="JAQIFT010000054">
    <property type="protein sequence ID" value="MDA3732783.1"/>
    <property type="molecule type" value="Genomic_DNA"/>
</dbReference>
<dbReference type="RefSeq" id="WP_053982744.1">
    <property type="nucleotide sequence ID" value="NZ_JAQIFT010000054.1"/>
</dbReference>
<accession>A0AA42J245</accession>
<evidence type="ECO:0000313" key="2">
    <source>
        <dbReference type="EMBL" id="MDA3732783.1"/>
    </source>
</evidence>
<name>A0AA42J245_9FIRM</name>
<keyword evidence="1" id="KW-0812">Transmembrane</keyword>
<evidence type="ECO:0000256" key="1">
    <source>
        <dbReference type="SAM" id="Phobius"/>
    </source>
</evidence>
<keyword evidence="1" id="KW-0472">Membrane</keyword>
<dbReference type="Proteomes" id="UP001169242">
    <property type="component" value="Unassembled WGS sequence"/>
</dbReference>
<feature type="transmembrane region" description="Helical" evidence="1">
    <location>
        <begin position="62"/>
        <end position="83"/>
    </location>
</feature>
<evidence type="ECO:0000313" key="3">
    <source>
        <dbReference type="Proteomes" id="UP001169242"/>
    </source>
</evidence>
<keyword evidence="3" id="KW-1185">Reference proteome</keyword>
<reference evidence="2" key="1">
    <citation type="journal article" date="2023" name="Int. J. Syst. Evol. Microbiol.">
        <title>&lt;i&gt;Holtiella tumoricola&lt;/i&gt; gen. nov. sp. nov., isolated from a human clinical sample.</title>
        <authorList>
            <person name="Allen-Vercoe E."/>
            <person name="Daigneault M.C."/>
            <person name="Vancuren S.J."/>
            <person name="Cochrane K."/>
            <person name="O'Neal L.L."/>
            <person name="Sankaranarayanan K."/>
            <person name="Lawson P.A."/>
        </authorList>
    </citation>
    <scope>NUCLEOTIDE SEQUENCE</scope>
    <source>
        <strain evidence="2">CC70A</strain>
    </source>
</reference>
<protein>
    <submittedName>
        <fullName evidence="2">Uncharacterized protein</fullName>
    </submittedName>
</protein>
<keyword evidence="1" id="KW-1133">Transmembrane helix</keyword>
<dbReference type="AlphaFoldDB" id="A0AA42J245"/>
<sequence length="84" mass="9805">MSRKVVVNGKKSDWYESATFVLKDTTQGCQYPRDLENYAEELIENYLKKGGRSHQNTDSYKWIDNFFFISIGILIFISIIGLIF</sequence>
<organism evidence="2 3">
    <name type="scientific">Holtiella tumoricola</name>
    <dbReference type="NCBI Taxonomy" id="3018743"/>
    <lineage>
        <taxon>Bacteria</taxon>
        <taxon>Bacillati</taxon>
        <taxon>Bacillota</taxon>
        <taxon>Clostridia</taxon>
        <taxon>Lachnospirales</taxon>
        <taxon>Cellulosilyticaceae</taxon>
        <taxon>Holtiella</taxon>
    </lineage>
</organism>
<comment type="caution">
    <text evidence="2">The sequence shown here is derived from an EMBL/GenBank/DDBJ whole genome shotgun (WGS) entry which is preliminary data.</text>
</comment>